<reference evidence="1" key="1">
    <citation type="journal article" date="2014" name="Front. Microbiol.">
        <title>High frequency of phylogenetically diverse reductive dehalogenase-homologous genes in deep subseafloor sedimentary metagenomes.</title>
        <authorList>
            <person name="Kawai M."/>
            <person name="Futagami T."/>
            <person name="Toyoda A."/>
            <person name="Takaki Y."/>
            <person name="Nishi S."/>
            <person name="Hori S."/>
            <person name="Arai W."/>
            <person name="Tsubouchi T."/>
            <person name="Morono Y."/>
            <person name="Uchiyama I."/>
            <person name="Ito T."/>
            <person name="Fujiyama A."/>
            <person name="Inagaki F."/>
            <person name="Takami H."/>
        </authorList>
    </citation>
    <scope>NUCLEOTIDE SEQUENCE</scope>
    <source>
        <strain evidence="1">Expedition CK06-06</strain>
    </source>
</reference>
<accession>X0XCB5</accession>
<comment type="caution">
    <text evidence="1">The sequence shown here is derived from an EMBL/GenBank/DDBJ whole genome shotgun (WGS) entry which is preliminary data.</text>
</comment>
<dbReference type="EMBL" id="BARS01044918">
    <property type="protein sequence ID" value="GAG40834.1"/>
    <property type="molecule type" value="Genomic_DNA"/>
</dbReference>
<feature type="non-terminal residue" evidence="1">
    <location>
        <position position="39"/>
    </location>
</feature>
<sequence length="39" mass="4252">MKRSRRYQGSATLVPPETSLGIDEAIDKLKAGATAKFDE</sequence>
<proteinExistence type="predicted"/>
<name>X0XCB5_9ZZZZ</name>
<dbReference type="AlphaFoldDB" id="X0XCB5"/>
<evidence type="ECO:0000313" key="1">
    <source>
        <dbReference type="EMBL" id="GAG40834.1"/>
    </source>
</evidence>
<gene>
    <name evidence="1" type="ORF">S01H1_67791</name>
</gene>
<protein>
    <submittedName>
        <fullName evidence="1">Uncharacterized protein</fullName>
    </submittedName>
</protein>
<organism evidence="1">
    <name type="scientific">marine sediment metagenome</name>
    <dbReference type="NCBI Taxonomy" id="412755"/>
    <lineage>
        <taxon>unclassified sequences</taxon>
        <taxon>metagenomes</taxon>
        <taxon>ecological metagenomes</taxon>
    </lineage>
</organism>